<comment type="caution">
    <text evidence="1">The sequence shown here is derived from an EMBL/GenBank/DDBJ whole genome shotgun (WGS) entry which is preliminary data.</text>
</comment>
<name>A0ACC0CDE2_CATRO</name>
<dbReference type="Proteomes" id="UP001060085">
    <property type="component" value="Linkage Group LG01"/>
</dbReference>
<evidence type="ECO:0000313" key="1">
    <source>
        <dbReference type="EMBL" id="KAI5683003.1"/>
    </source>
</evidence>
<proteinExistence type="predicted"/>
<accession>A0ACC0CDE2</accession>
<reference evidence="2" key="1">
    <citation type="journal article" date="2023" name="Nat. Plants">
        <title>Single-cell RNA sequencing provides a high-resolution roadmap for understanding the multicellular compartmentation of specialized metabolism.</title>
        <authorList>
            <person name="Sun S."/>
            <person name="Shen X."/>
            <person name="Li Y."/>
            <person name="Li Y."/>
            <person name="Wang S."/>
            <person name="Li R."/>
            <person name="Zhang H."/>
            <person name="Shen G."/>
            <person name="Guo B."/>
            <person name="Wei J."/>
            <person name="Xu J."/>
            <person name="St-Pierre B."/>
            <person name="Chen S."/>
            <person name="Sun C."/>
        </authorList>
    </citation>
    <scope>NUCLEOTIDE SEQUENCE [LARGE SCALE GENOMIC DNA]</scope>
</reference>
<dbReference type="EMBL" id="CM044701">
    <property type="protein sequence ID" value="KAI5683003.1"/>
    <property type="molecule type" value="Genomic_DNA"/>
</dbReference>
<sequence length="188" mass="20298">MVKRKEETEDHGFFPNRKLLKIDAADFSAASDCWNFLLRAVISASAVATAVSAPAAADSAASVSPTVAAAEVSASTIAAGAAASASIFLLRLIFVQLPFASSNFQKLLAQLCVSATAYNSFFSLISLCSRLSSLYIYTYIYIYIYIFILWFFSSLGSCLSPLPQLPLFIAAAFFSFSYSISSSFPLFF</sequence>
<gene>
    <name evidence="1" type="ORF">M9H77_04231</name>
</gene>
<evidence type="ECO:0000313" key="2">
    <source>
        <dbReference type="Proteomes" id="UP001060085"/>
    </source>
</evidence>
<organism evidence="1 2">
    <name type="scientific">Catharanthus roseus</name>
    <name type="common">Madagascar periwinkle</name>
    <name type="synonym">Vinca rosea</name>
    <dbReference type="NCBI Taxonomy" id="4058"/>
    <lineage>
        <taxon>Eukaryota</taxon>
        <taxon>Viridiplantae</taxon>
        <taxon>Streptophyta</taxon>
        <taxon>Embryophyta</taxon>
        <taxon>Tracheophyta</taxon>
        <taxon>Spermatophyta</taxon>
        <taxon>Magnoliopsida</taxon>
        <taxon>eudicotyledons</taxon>
        <taxon>Gunneridae</taxon>
        <taxon>Pentapetalae</taxon>
        <taxon>asterids</taxon>
        <taxon>lamiids</taxon>
        <taxon>Gentianales</taxon>
        <taxon>Apocynaceae</taxon>
        <taxon>Rauvolfioideae</taxon>
        <taxon>Vinceae</taxon>
        <taxon>Catharanthinae</taxon>
        <taxon>Catharanthus</taxon>
    </lineage>
</organism>
<keyword evidence="2" id="KW-1185">Reference proteome</keyword>
<protein>
    <submittedName>
        <fullName evidence="1">Uncharacterized protein</fullName>
    </submittedName>
</protein>